<feature type="transmembrane region" description="Helical" evidence="5">
    <location>
        <begin position="276"/>
        <end position="300"/>
    </location>
</feature>
<dbReference type="InterPro" id="IPR002657">
    <property type="entry name" value="BilAc:Na_symport/Acr3"/>
</dbReference>
<evidence type="ECO:0000256" key="1">
    <source>
        <dbReference type="ARBA" id="ARBA00004141"/>
    </source>
</evidence>
<reference evidence="6 7" key="1">
    <citation type="submission" date="2018-11" db="EMBL/GenBank/DDBJ databases">
        <authorList>
            <person name="Na S.W."/>
            <person name="Baik M."/>
        </authorList>
    </citation>
    <scope>NUCLEOTIDE SEQUENCE [LARGE SCALE GENOMIC DNA]</scope>
    <source>
        <strain evidence="6 7">E39</strain>
    </source>
</reference>
<dbReference type="InterPro" id="IPR038770">
    <property type="entry name" value="Na+/solute_symporter_sf"/>
</dbReference>
<dbReference type="KEGG" id="alq:C7Y71_006770"/>
<dbReference type="AlphaFoldDB" id="A0A5P8E6V9"/>
<dbReference type="OrthoDB" id="9809647at2"/>
<keyword evidence="3 5" id="KW-1133">Transmembrane helix</keyword>
<dbReference type="GO" id="GO:0016020">
    <property type="term" value="C:membrane"/>
    <property type="evidence" value="ECO:0007669"/>
    <property type="project" value="UniProtKB-SubCell"/>
</dbReference>
<dbReference type="Gene3D" id="1.20.1530.20">
    <property type="match status" value="1"/>
</dbReference>
<feature type="transmembrane region" description="Helical" evidence="5">
    <location>
        <begin position="161"/>
        <end position="187"/>
    </location>
</feature>
<keyword evidence="4 5" id="KW-0472">Membrane</keyword>
<protein>
    <submittedName>
        <fullName evidence="6">Transporter</fullName>
    </submittedName>
</protein>
<evidence type="ECO:0000313" key="7">
    <source>
        <dbReference type="Proteomes" id="UP000249375"/>
    </source>
</evidence>
<gene>
    <name evidence="6" type="ORF">C7Y71_006770</name>
</gene>
<evidence type="ECO:0000256" key="4">
    <source>
        <dbReference type="ARBA" id="ARBA00023136"/>
    </source>
</evidence>
<evidence type="ECO:0000313" key="6">
    <source>
        <dbReference type="EMBL" id="QFQ12745.1"/>
    </source>
</evidence>
<dbReference type="Pfam" id="PF01758">
    <property type="entry name" value="SBF"/>
    <property type="match status" value="1"/>
</dbReference>
<keyword evidence="7" id="KW-1185">Reference proteome</keyword>
<comment type="subcellular location">
    <subcellularLocation>
        <location evidence="1">Membrane</location>
        <topology evidence="1">Multi-pass membrane protein</topology>
    </subcellularLocation>
</comment>
<feature type="transmembrane region" description="Helical" evidence="5">
    <location>
        <begin position="207"/>
        <end position="226"/>
    </location>
</feature>
<accession>A0A5P8E6V9</accession>
<name>A0A5P8E6V9_9BACT</name>
<dbReference type="EMBL" id="CP033459">
    <property type="protein sequence ID" value="QFQ12745.1"/>
    <property type="molecule type" value="Genomic_DNA"/>
</dbReference>
<feature type="transmembrane region" description="Helical" evidence="5">
    <location>
        <begin position="38"/>
        <end position="60"/>
    </location>
</feature>
<evidence type="ECO:0000256" key="2">
    <source>
        <dbReference type="ARBA" id="ARBA00022692"/>
    </source>
</evidence>
<feature type="transmembrane region" description="Helical" evidence="5">
    <location>
        <begin position="12"/>
        <end position="32"/>
    </location>
</feature>
<dbReference type="RefSeq" id="WP_111898365.1">
    <property type="nucleotide sequence ID" value="NZ_CP033459.1"/>
</dbReference>
<organism evidence="6 7">
    <name type="scientific">Pseudoprevotella muciniphila</name>
    <dbReference type="NCBI Taxonomy" id="2133944"/>
    <lineage>
        <taxon>Bacteria</taxon>
        <taxon>Pseudomonadati</taxon>
        <taxon>Bacteroidota</taxon>
        <taxon>Bacteroidia</taxon>
        <taxon>Bacteroidales</taxon>
        <taxon>Prevotellaceae</taxon>
        <taxon>Pseudoprevotella</taxon>
    </lineage>
</organism>
<keyword evidence="2 5" id="KW-0812">Transmembrane</keyword>
<feature type="transmembrane region" description="Helical" evidence="5">
    <location>
        <begin position="232"/>
        <end position="255"/>
    </location>
</feature>
<evidence type="ECO:0000256" key="5">
    <source>
        <dbReference type="SAM" id="Phobius"/>
    </source>
</evidence>
<evidence type="ECO:0000256" key="3">
    <source>
        <dbReference type="ARBA" id="ARBA00022989"/>
    </source>
</evidence>
<feature type="transmembrane region" description="Helical" evidence="5">
    <location>
        <begin position="134"/>
        <end position="155"/>
    </location>
</feature>
<feature type="transmembrane region" description="Helical" evidence="5">
    <location>
        <begin position="72"/>
        <end position="96"/>
    </location>
</feature>
<sequence length="317" mass="35402">MNIVRFLKDWTLPVSMTVGSLLYALFAFVPALEPAGDFFAPIIYTLFPIALFVTLLTTFCKVDFRKMMPTRWQLGVTLTQYGIVGLLLGMILLFDIQGMPRLLLASLLTCAIAPCASAAPTVTNKLGGNLHQMTFYVIVSSLLSAIIIPLVFPLVEPHADISFLAAFLSIMKRLCLVLVLPLILGWIVHHDIPHIYRWIKRHSNLPFYTWAFNLAITSGITIRNIFHAKTSAFVLLIIAFSSLLLCLTLFSLGWAQGKQMGHRIEAGQAQGQKNTALAIWIASAYLHPVAALGMGFYVLWQNIVNSIELWRQRKLTE</sequence>
<proteinExistence type="predicted"/>
<dbReference type="Proteomes" id="UP000249375">
    <property type="component" value="Chromosome"/>
</dbReference>